<dbReference type="Proteomes" id="UP001219568">
    <property type="component" value="Unassembled WGS sequence"/>
</dbReference>
<gene>
    <name evidence="1" type="ORF">N7460_001253</name>
</gene>
<reference evidence="1" key="2">
    <citation type="submission" date="2023-01" db="EMBL/GenBank/DDBJ databases">
        <authorList>
            <person name="Petersen C."/>
        </authorList>
    </citation>
    <scope>NUCLEOTIDE SEQUENCE</scope>
    <source>
        <strain evidence="1">IBT 15450</strain>
    </source>
</reference>
<proteinExistence type="predicted"/>
<name>A0AAD6IPB1_PENCN</name>
<sequence length="68" mass="7352">MAPAKRLGSESPLAEPGTALLIQCQARAPSYSKFPHSIKGTAELEPNMCLVQEEMIGLWGRKSGPKEL</sequence>
<dbReference type="AlphaFoldDB" id="A0AAD6IPB1"/>
<keyword evidence="2" id="KW-1185">Reference proteome</keyword>
<comment type="caution">
    <text evidence="1">The sequence shown here is derived from an EMBL/GenBank/DDBJ whole genome shotgun (WGS) entry which is preliminary data.</text>
</comment>
<dbReference type="EMBL" id="JAQJZL010000001">
    <property type="protein sequence ID" value="KAJ6057979.1"/>
    <property type="molecule type" value="Genomic_DNA"/>
</dbReference>
<organism evidence="1 2">
    <name type="scientific">Penicillium canescens</name>
    <dbReference type="NCBI Taxonomy" id="5083"/>
    <lineage>
        <taxon>Eukaryota</taxon>
        <taxon>Fungi</taxon>
        <taxon>Dikarya</taxon>
        <taxon>Ascomycota</taxon>
        <taxon>Pezizomycotina</taxon>
        <taxon>Eurotiomycetes</taxon>
        <taxon>Eurotiomycetidae</taxon>
        <taxon>Eurotiales</taxon>
        <taxon>Aspergillaceae</taxon>
        <taxon>Penicillium</taxon>
    </lineage>
</organism>
<accession>A0AAD6IPB1</accession>
<reference evidence="1" key="1">
    <citation type="journal article" date="2023" name="IMA Fungus">
        <title>Comparative genomic study of the Penicillium genus elucidates a diverse pangenome and 15 lateral gene transfer events.</title>
        <authorList>
            <person name="Petersen C."/>
            <person name="Sorensen T."/>
            <person name="Nielsen M.R."/>
            <person name="Sondergaard T.E."/>
            <person name="Sorensen J.L."/>
            <person name="Fitzpatrick D.A."/>
            <person name="Frisvad J.C."/>
            <person name="Nielsen K.L."/>
        </authorList>
    </citation>
    <scope>NUCLEOTIDE SEQUENCE</scope>
    <source>
        <strain evidence="1">IBT 15450</strain>
    </source>
</reference>
<evidence type="ECO:0000313" key="1">
    <source>
        <dbReference type="EMBL" id="KAJ6057979.1"/>
    </source>
</evidence>
<protein>
    <submittedName>
        <fullName evidence="1">Uncharacterized protein</fullName>
    </submittedName>
</protein>
<evidence type="ECO:0000313" key="2">
    <source>
        <dbReference type="Proteomes" id="UP001219568"/>
    </source>
</evidence>